<dbReference type="SUPFAM" id="SSF50249">
    <property type="entry name" value="Nucleic acid-binding proteins"/>
    <property type="match status" value="1"/>
</dbReference>
<dbReference type="EMBL" id="OMOF01000327">
    <property type="protein sequence ID" value="SPF47581.1"/>
    <property type="molecule type" value="Genomic_DNA"/>
</dbReference>
<feature type="region of interest" description="Disordered" evidence="1">
    <location>
        <begin position="25"/>
        <end position="59"/>
    </location>
</feature>
<evidence type="ECO:0000256" key="1">
    <source>
        <dbReference type="SAM" id="MobiDB-lite"/>
    </source>
</evidence>
<protein>
    <submittedName>
        <fullName evidence="2">Single-stranded DNA-binding protein</fullName>
    </submittedName>
</protein>
<dbReference type="GO" id="GO:0003677">
    <property type="term" value="F:DNA binding"/>
    <property type="evidence" value="ECO:0007669"/>
    <property type="project" value="UniProtKB-KW"/>
</dbReference>
<name>A0A2U3L6N0_9FIRM</name>
<reference evidence="3" key="1">
    <citation type="submission" date="2018-02" db="EMBL/GenBank/DDBJ databases">
        <authorList>
            <person name="Hausmann B."/>
        </authorList>
    </citation>
    <scope>NUCLEOTIDE SEQUENCE [LARGE SCALE GENOMIC DNA]</scope>
    <source>
        <strain evidence="3">Peat soil MAG SbF1</strain>
    </source>
</reference>
<dbReference type="AlphaFoldDB" id="A0A2U3L6N0"/>
<proteinExistence type="predicted"/>
<dbReference type="Proteomes" id="UP000238916">
    <property type="component" value="Unassembled WGS sequence"/>
</dbReference>
<evidence type="ECO:0000313" key="2">
    <source>
        <dbReference type="EMBL" id="SPF47581.1"/>
    </source>
</evidence>
<evidence type="ECO:0000313" key="3">
    <source>
        <dbReference type="Proteomes" id="UP000238916"/>
    </source>
</evidence>
<organism evidence="2 3">
    <name type="scientific">Candidatus Desulfosporosinus infrequens</name>
    <dbReference type="NCBI Taxonomy" id="2043169"/>
    <lineage>
        <taxon>Bacteria</taxon>
        <taxon>Bacillati</taxon>
        <taxon>Bacillota</taxon>
        <taxon>Clostridia</taxon>
        <taxon>Eubacteriales</taxon>
        <taxon>Desulfitobacteriaceae</taxon>
        <taxon>Desulfosporosinus</taxon>
    </lineage>
</organism>
<sequence length="59" mass="6542">MQIRTYNDKEGVKKWVTEIIVEGFDFPPKDSGSGSGNTNTSTSSFGHEANFNLDDDIPF</sequence>
<dbReference type="InterPro" id="IPR012340">
    <property type="entry name" value="NA-bd_OB-fold"/>
</dbReference>
<keyword evidence="2" id="KW-0238">DNA-binding</keyword>
<gene>
    <name evidence="2" type="ORF">SBF1_3930008</name>
</gene>
<accession>A0A2U3L6N0</accession>